<accession>A0A8C3WP92</accession>
<name>A0A8C3WP92_9CETA</name>
<reference evidence="1" key="2">
    <citation type="submission" date="2025-09" db="UniProtKB">
        <authorList>
            <consortium name="Ensembl"/>
        </authorList>
    </citation>
    <scope>IDENTIFICATION</scope>
</reference>
<evidence type="ECO:0000313" key="2">
    <source>
        <dbReference type="Proteomes" id="UP000694540"/>
    </source>
</evidence>
<reference evidence="1" key="1">
    <citation type="submission" date="2025-08" db="UniProtKB">
        <authorList>
            <consortium name="Ensembl"/>
        </authorList>
    </citation>
    <scope>IDENTIFICATION</scope>
</reference>
<dbReference type="Ensembl" id="ENSCWAT00000019099.1">
    <property type="protein sequence ID" value="ENSCWAP00000017614.1"/>
    <property type="gene ID" value="ENSCWAG00000013573.1"/>
</dbReference>
<keyword evidence="2" id="KW-1185">Reference proteome</keyword>
<proteinExistence type="predicted"/>
<dbReference type="AlphaFoldDB" id="A0A8C3WP92"/>
<evidence type="ECO:0000313" key="1">
    <source>
        <dbReference type="Ensembl" id="ENSCWAP00000017614.1"/>
    </source>
</evidence>
<sequence>IDYVPSKIFHSNHKPKSIQVWIAVERDLERKCKRLEQLGGPTKSLPKDVKKSTSADLVKSKSAVKMALD</sequence>
<dbReference type="Proteomes" id="UP000694540">
    <property type="component" value="Unplaced"/>
</dbReference>
<protein>
    <submittedName>
        <fullName evidence="1">Uncharacterized protein</fullName>
    </submittedName>
</protein>
<organism evidence="1 2">
    <name type="scientific">Catagonus wagneri</name>
    <name type="common">Chacoan peccary</name>
    <dbReference type="NCBI Taxonomy" id="51154"/>
    <lineage>
        <taxon>Eukaryota</taxon>
        <taxon>Metazoa</taxon>
        <taxon>Chordata</taxon>
        <taxon>Craniata</taxon>
        <taxon>Vertebrata</taxon>
        <taxon>Euteleostomi</taxon>
        <taxon>Mammalia</taxon>
        <taxon>Eutheria</taxon>
        <taxon>Laurasiatheria</taxon>
        <taxon>Artiodactyla</taxon>
        <taxon>Suina</taxon>
        <taxon>Tayassuidae</taxon>
        <taxon>Catagonus</taxon>
    </lineage>
</organism>